<proteinExistence type="inferred from homology"/>
<sequence>MATATTLQPPLPCPATAAAAHDIFAGDEQQQQKKKPFYLEEEEDDLVDDDLLYLDDDLRQQVMSAERHLCSLDEKYDHALQEIHNLTKEFVADEAEMRLMLPPFAPLVAAELDEILSDDLAVVTIPHHHGGGGCGERFVVPVLPSLDRALLTPPASVALHGGKSMALVAVLPPDAAATAAAAFEVSGADMPELTYDDIGGMEEQKREVREAIELPLTQPELFAAAGIDPPRGVLLYGPPGTGKTMLVKAVARATANAAAFFRLTGADLVAGGGARMVRDVFRLAREKSPSIVFIDEADAVAAARRDGGDGDGGAARHVNRVLIELLTQMDGFDGDGDAGVRVIMATNNAGDMDPALLRPGRIDRKVEFTAPRSTEERRMVLDACAKGMSLDGGVDLDDVAKRRDGMSAAEIAAVCREAGMRAIRDGRCTVTGDDFDQGYHAVVGKMPRDVAAEFQFYN</sequence>
<dbReference type="Gramene" id="LPERR09G15440.1">
    <property type="protein sequence ID" value="LPERR09G15440.1"/>
    <property type="gene ID" value="LPERR09G15440"/>
</dbReference>
<organism evidence="9 10">
    <name type="scientific">Leersia perrieri</name>
    <dbReference type="NCBI Taxonomy" id="77586"/>
    <lineage>
        <taxon>Eukaryota</taxon>
        <taxon>Viridiplantae</taxon>
        <taxon>Streptophyta</taxon>
        <taxon>Embryophyta</taxon>
        <taxon>Tracheophyta</taxon>
        <taxon>Spermatophyta</taxon>
        <taxon>Magnoliopsida</taxon>
        <taxon>Liliopsida</taxon>
        <taxon>Poales</taxon>
        <taxon>Poaceae</taxon>
        <taxon>BOP clade</taxon>
        <taxon>Oryzoideae</taxon>
        <taxon>Oryzeae</taxon>
        <taxon>Oryzinae</taxon>
        <taxon>Leersia</taxon>
    </lineage>
</organism>
<dbReference type="FunFam" id="3.40.50.300:FF:000033">
    <property type="entry name" value="26S protease regulatory subunit 6B"/>
    <property type="match status" value="1"/>
</dbReference>
<evidence type="ECO:0000259" key="8">
    <source>
        <dbReference type="SMART" id="SM00382"/>
    </source>
</evidence>
<keyword evidence="6" id="KW-0647">Proteasome</keyword>
<protein>
    <recommendedName>
        <fullName evidence="8">AAA+ ATPase domain-containing protein</fullName>
    </recommendedName>
</protein>
<reference evidence="9 10" key="1">
    <citation type="submission" date="2012-08" db="EMBL/GenBank/DDBJ databases">
        <title>Oryza genome evolution.</title>
        <authorList>
            <person name="Wing R.A."/>
        </authorList>
    </citation>
    <scope>NUCLEOTIDE SEQUENCE</scope>
</reference>
<dbReference type="SMART" id="SM00382">
    <property type="entry name" value="AAA"/>
    <property type="match status" value="1"/>
</dbReference>
<accession>A0A0D9XGQ9</accession>
<name>A0A0D9XGQ9_9ORYZ</name>
<dbReference type="HOGENOM" id="CLU_000688_2_0_1"/>
<dbReference type="eggNOG" id="KOG0727">
    <property type="taxonomic scope" value="Eukaryota"/>
</dbReference>
<comment type="subcellular location">
    <subcellularLocation>
        <location evidence="1">Cytoplasm</location>
    </subcellularLocation>
</comment>
<evidence type="ECO:0000256" key="3">
    <source>
        <dbReference type="ARBA" id="ARBA00022490"/>
    </source>
</evidence>
<dbReference type="Pfam" id="PF17862">
    <property type="entry name" value="AAA_lid_3"/>
    <property type="match status" value="1"/>
</dbReference>
<dbReference type="InterPro" id="IPR050221">
    <property type="entry name" value="26S_Proteasome_ATPase"/>
</dbReference>
<dbReference type="PANTHER" id="PTHR23073">
    <property type="entry name" value="26S PROTEASOME REGULATORY SUBUNIT"/>
    <property type="match status" value="1"/>
</dbReference>
<feature type="domain" description="AAA+ ATPase" evidence="8">
    <location>
        <begin position="229"/>
        <end position="372"/>
    </location>
</feature>
<dbReference type="AlphaFoldDB" id="A0A0D9XGQ9"/>
<dbReference type="Gene3D" id="3.40.50.300">
    <property type="entry name" value="P-loop containing nucleotide triphosphate hydrolases"/>
    <property type="match status" value="1"/>
</dbReference>
<dbReference type="GO" id="GO:0000502">
    <property type="term" value="C:proteasome complex"/>
    <property type="evidence" value="ECO:0007669"/>
    <property type="project" value="UniProtKB-KW"/>
</dbReference>
<dbReference type="InterPro" id="IPR012340">
    <property type="entry name" value="NA-bd_OB-fold"/>
</dbReference>
<reference evidence="9" key="3">
    <citation type="submission" date="2015-04" db="UniProtKB">
        <authorList>
            <consortium name="EnsemblPlants"/>
        </authorList>
    </citation>
    <scope>IDENTIFICATION</scope>
</reference>
<keyword evidence="3" id="KW-0963">Cytoplasm</keyword>
<dbReference type="EnsemblPlants" id="LPERR09G15440.1">
    <property type="protein sequence ID" value="LPERR09G15440.1"/>
    <property type="gene ID" value="LPERR09G15440"/>
</dbReference>
<dbReference type="Proteomes" id="UP000032180">
    <property type="component" value="Chromosome 9"/>
</dbReference>
<dbReference type="GO" id="GO:0016887">
    <property type="term" value="F:ATP hydrolysis activity"/>
    <property type="evidence" value="ECO:0007669"/>
    <property type="project" value="InterPro"/>
</dbReference>
<dbReference type="InterPro" id="IPR003593">
    <property type="entry name" value="AAA+_ATPase"/>
</dbReference>
<comment type="similarity">
    <text evidence="2 7">Belongs to the AAA ATPase family.</text>
</comment>
<dbReference type="PROSITE" id="PS00674">
    <property type="entry name" value="AAA"/>
    <property type="match status" value="1"/>
</dbReference>
<dbReference type="InterPro" id="IPR041569">
    <property type="entry name" value="AAA_lid_3"/>
</dbReference>
<reference evidence="10" key="2">
    <citation type="submission" date="2013-12" db="EMBL/GenBank/DDBJ databases">
        <authorList>
            <person name="Yu Y."/>
            <person name="Lee S."/>
            <person name="de Baynast K."/>
            <person name="Wissotski M."/>
            <person name="Liu L."/>
            <person name="Talag J."/>
            <person name="Goicoechea J."/>
            <person name="Angelova A."/>
            <person name="Jetty R."/>
            <person name="Kudrna D."/>
            <person name="Golser W."/>
            <person name="Rivera L."/>
            <person name="Zhang J."/>
            <person name="Wing R."/>
        </authorList>
    </citation>
    <scope>NUCLEOTIDE SEQUENCE</scope>
</reference>
<dbReference type="Gene3D" id="2.40.50.140">
    <property type="entry name" value="Nucleic acid-binding proteins"/>
    <property type="match status" value="1"/>
</dbReference>
<evidence type="ECO:0000256" key="2">
    <source>
        <dbReference type="ARBA" id="ARBA00006914"/>
    </source>
</evidence>
<dbReference type="Gene3D" id="1.10.8.60">
    <property type="match status" value="1"/>
</dbReference>
<evidence type="ECO:0000256" key="7">
    <source>
        <dbReference type="RuleBase" id="RU003651"/>
    </source>
</evidence>
<evidence type="ECO:0000313" key="9">
    <source>
        <dbReference type="EnsemblPlants" id="LPERR09G15440.1"/>
    </source>
</evidence>
<keyword evidence="5 7" id="KW-0067">ATP-binding</keyword>
<dbReference type="STRING" id="77586.A0A0D9XGQ9"/>
<keyword evidence="4 7" id="KW-0547">Nucleotide-binding</keyword>
<evidence type="ECO:0000256" key="1">
    <source>
        <dbReference type="ARBA" id="ARBA00004496"/>
    </source>
</evidence>
<dbReference type="SUPFAM" id="SSF52540">
    <property type="entry name" value="P-loop containing nucleoside triphosphate hydrolases"/>
    <property type="match status" value="1"/>
</dbReference>
<dbReference type="GO" id="GO:0005737">
    <property type="term" value="C:cytoplasm"/>
    <property type="evidence" value="ECO:0007669"/>
    <property type="project" value="UniProtKB-SubCell"/>
</dbReference>
<keyword evidence="10" id="KW-1185">Reference proteome</keyword>
<dbReference type="Pfam" id="PF00004">
    <property type="entry name" value="AAA"/>
    <property type="match status" value="1"/>
</dbReference>
<evidence type="ECO:0000256" key="4">
    <source>
        <dbReference type="ARBA" id="ARBA00022741"/>
    </source>
</evidence>
<dbReference type="InterPro" id="IPR027417">
    <property type="entry name" value="P-loop_NTPase"/>
</dbReference>
<evidence type="ECO:0000313" key="10">
    <source>
        <dbReference type="Proteomes" id="UP000032180"/>
    </source>
</evidence>
<dbReference type="InterPro" id="IPR003960">
    <property type="entry name" value="ATPase_AAA_CS"/>
</dbReference>
<evidence type="ECO:0000256" key="5">
    <source>
        <dbReference type="ARBA" id="ARBA00022840"/>
    </source>
</evidence>
<dbReference type="GO" id="GO:0005524">
    <property type="term" value="F:ATP binding"/>
    <property type="evidence" value="ECO:0007669"/>
    <property type="project" value="UniProtKB-KW"/>
</dbReference>
<evidence type="ECO:0000256" key="6">
    <source>
        <dbReference type="ARBA" id="ARBA00022942"/>
    </source>
</evidence>
<dbReference type="InterPro" id="IPR003959">
    <property type="entry name" value="ATPase_AAA_core"/>
</dbReference>